<evidence type="ECO:0000313" key="2">
    <source>
        <dbReference type="EMBL" id="KAL0123807.1"/>
    </source>
</evidence>
<accession>A0AAW2GBY8</accession>
<keyword evidence="1" id="KW-0472">Membrane</keyword>
<keyword evidence="3" id="KW-1185">Reference proteome</keyword>
<proteinExistence type="predicted"/>
<reference evidence="2 3" key="1">
    <citation type="submission" date="2023-03" db="EMBL/GenBank/DDBJ databases">
        <title>High recombination rates correlate with genetic variation in Cardiocondyla obscurior ants.</title>
        <authorList>
            <person name="Errbii M."/>
        </authorList>
    </citation>
    <scope>NUCLEOTIDE SEQUENCE [LARGE SCALE GENOMIC DNA]</scope>
    <source>
        <strain evidence="2">Alpha-2009</strain>
        <tissue evidence="2">Whole body</tissue>
    </source>
</reference>
<feature type="transmembrane region" description="Helical" evidence="1">
    <location>
        <begin position="127"/>
        <end position="149"/>
    </location>
</feature>
<evidence type="ECO:0000256" key="1">
    <source>
        <dbReference type="SAM" id="Phobius"/>
    </source>
</evidence>
<gene>
    <name evidence="2" type="ORF">PUN28_005968</name>
</gene>
<sequence>MKRFIVCVKYLCNTVIAFRFARVVCIASSNASFALDFSLITDGKEYRGSTRRDNDTRPIPPQRVCVVNACIALRVSRIFCEFSVRERLAFSPDRCISLRFIYYLFFFFLAFSFSLFSYFFFSFGGEHLAGSVGTGCASTSSGFYFFFLIRRRGHEPQKFRIRPDAAGTERSINFFFFFFFFRWFGGLLS</sequence>
<comment type="caution">
    <text evidence="2">The sequence shown here is derived from an EMBL/GenBank/DDBJ whole genome shotgun (WGS) entry which is preliminary data.</text>
</comment>
<evidence type="ECO:0008006" key="4">
    <source>
        <dbReference type="Google" id="ProtNLM"/>
    </source>
</evidence>
<dbReference type="EMBL" id="JADYXP020000005">
    <property type="protein sequence ID" value="KAL0123807.1"/>
    <property type="molecule type" value="Genomic_DNA"/>
</dbReference>
<feature type="transmembrane region" description="Helical" evidence="1">
    <location>
        <begin position="100"/>
        <end position="121"/>
    </location>
</feature>
<dbReference type="Proteomes" id="UP001430953">
    <property type="component" value="Unassembled WGS sequence"/>
</dbReference>
<evidence type="ECO:0000313" key="3">
    <source>
        <dbReference type="Proteomes" id="UP001430953"/>
    </source>
</evidence>
<keyword evidence="1" id="KW-0812">Transmembrane</keyword>
<name>A0AAW2GBY8_9HYME</name>
<keyword evidence="1" id="KW-1133">Transmembrane helix</keyword>
<feature type="transmembrane region" description="Helical" evidence="1">
    <location>
        <begin position="170"/>
        <end position="188"/>
    </location>
</feature>
<protein>
    <recommendedName>
        <fullName evidence="4">Transmembrane protein</fullName>
    </recommendedName>
</protein>
<dbReference type="AlphaFoldDB" id="A0AAW2GBY8"/>
<organism evidence="2 3">
    <name type="scientific">Cardiocondyla obscurior</name>
    <dbReference type="NCBI Taxonomy" id="286306"/>
    <lineage>
        <taxon>Eukaryota</taxon>
        <taxon>Metazoa</taxon>
        <taxon>Ecdysozoa</taxon>
        <taxon>Arthropoda</taxon>
        <taxon>Hexapoda</taxon>
        <taxon>Insecta</taxon>
        <taxon>Pterygota</taxon>
        <taxon>Neoptera</taxon>
        <taxon>Endopterygota</taxon>
        <taxon>Hymenoptera</taxon>
        <taxon>Apocrita</taxon>
        <taxon>Aculeata</taxon>
        <taxon>Formicoidea</taxon>
        <taxon>Formicidae</taxon>
        <taxon>Myrmicinae</taxon>
        <taxon>Cardiocondyla</taxon>
    </lineage>
</organism>